<evidence type="ECO:0000313" key="3">
    <source>
        <dbReference type="EMBL" id="MDP9822001.1"/>
    </source>
</evidence>
<feature type="domain" description="DUF1648" evidence="2">
    <location>
        <begin position="9"/>
        <end position="52"/>
    </location>
</feature>
<protein>
    <recommendedName>
        <fullName evidence="2">DUF1648 domain-containing protein</fullName>
    </recommendedName>
</protein>
<feature type="transmembrane region" description="Helical" evidence="1">
    <location>
        <begin position="48"/>
        <end position="68"/>
    </location>
</feature>
<sequence>MRAWFWGTVAAYFVVWAYAAAVLPQRVPVHFGPLGEADRFASRTEALVTLGLVGLGTALIFVLTDLLLRRGDMSMLNIPHKPWWTATPARRDRARLLMRDDMHLFAAATMALLVVVAASTVAAAQADEPRLGWGFFVALFAYLVFTGVWLVRMYRAYHPRRHPDLEQD</sequence>
<dbReference type="EMBL" id="JAUSQM010000001">
    <property type="protein sequence ID" value="MDP9822001.1"/>
    <property type="molecule type" value="Genomic_DNA"/>
</dbReference>
<dbReference type="Proteomes" id="UP001240447">
    <property type="component" value="Unassembled WGS sequence"/>
</dbReference>
<keyword evidence="1" id="KW-0472">Membrane</keyword>
<comment type="caution">
    <text evidence="3">The sequence shown here is derived from an EMBL/GenBank/DDBJ whole genome shotgun (WGS) entry which is preliminary data.</text>
</comment>
<keyword evidence="1" id="KW-1133">Transmembrane helix</keyword>
<name>A0ABT9NNW4_9ACTN</name>
<accession>A0ABT9NNW4</accession>
<gene>
    <name evidence="3" type="ORF">J2S59_001810</name>
</gene>
<proteinExistence type="predicted"/>
<feature type="transmembrane region" description="Helical" evidence="1">
    <location>
        <begin position="104"/>
        <end position="125"/>
    </location>
</feature>
<dbReference type="RefSeq" id="WP_306825029.1">
    <property type="nucleotide sequence ID" value="NZ_JAUSQM010000001.1"/>
</dbReference>
<keyword evidence="1" id="KW-0812">Transmembrane</keyword>
<reference evidence="3 4" key="1">
    <citation type="submission" date="2023-07" db="EMBL/GenBank/DDBJ databases">
        <title>Sequencing the genomes of 1000 actinobacteria strains.</title>
        <authorList>
            <person name="Klenk H.-P."/>
        </authorList>
    </citation>
    <scope>NUCLEOTIDE SEQUENCE [LARGE SCALE GENOMIC DNA]</scope>
    <source>
        <strain evidence="3 4">GD13</strain>
    </source>
</reference>
<keyword evidence="4" id="KW-1185">Reference proteome</keyword>
<dbReference type="InterPro" id="IPR012867">
    <property type="entry name" value="DUF1648"/>
</dbReference>
<evidence type="ECO:0000313" key="4">
    <source>
        <dbReference type="Proteomes" id="UP001240447"/>
    </source>
</evidence>
<feature type="transmembrane region" description="Helical" evidence="1">
    <location>
        <begin position="131"/>
        <end position="151"/>
    </location>
</feature>
<evidence type="ECO:0000256" key="1">
    <source>
        <dbReference type="SAM" id="Phobius"/>
    </source>
</evidence>
<dbReference type="Pfam" id="PF07853">
    <property type="entry name" value="DUF1648"/>
    <property type="match status" value="1"/>
</dbReference>
<organism evidence="3 4">
    <name type="scientific">Nocardioides massiliensis</name>
    <dbReference type="NCBI Taxonomy" id="1325935"/>
    <lineage>
        <taxon>Bacteria</taxon>
        <taxon>Bacillati</taxon>
        <taxon>Actinomycetota</taxon>
        <taxon>Actinomycetes</taxon>
        <taxon>Propionibacteriales</taxon>
        <taxon>Nocardioidaceae</taxon>
        <taxon>Nocardioides</taxon>
    </lineage>
</organism>
<evidence type="ECO:0000259" key="2">
    <source>
        <dbReference type="Pfam" id="PF07853"/>
    </source>
</evidence>